<dbReference type="AlphaFoldDB" id="A0A2J6WIA6"/>
<dbReference type="InterPro" id="IPR018710">
    <property type="entry name" value="DUF2232"/>
</dbReference>
<comment type="caution">
    <text evidence="2">The sequence shown here is derived from an EMBL/GenBank/DDBJ whole genome shotgun (WGS) entry which is preliminary data.</text>
</comment>
<organism evidence="2 3">
    <name type="scientific">Calditerrivibrio nitroreducens</name>
    <dbReference type="NCBI Taxonomy" id="477976"/>
    <lineage>
        <taxon>Bacteria</taxon>
        <taxon>Pseudomonadati</taxon>
        <taxon>Deferribacterota</taxon>
        <taxon>Deferribacteres</taxon>
        <taxon>Deferribacterales</taxon>
        <taxon>Calditerrivibrionaceae</taxon>
    </lineage>
</organism>
<feature type="transmembrane region" description="Helical" evidence="1">
    <location>
        <begin position="229"/>
        <end position="249"/>
    </location>
</feature>
<dbReference type="PANTHER" id="PTHR41324">
    <property type="entry name" value="MEMBRANE PROTEIN-RELATED"/>
    <property type="match status" value="1"/>
</dbReference>
<keyword evidence="1" id="KW-0812">Transmembrane</keyword>
<name>A0A2J6WIA6_9BACT</name>
<feature type="transmembrane region" description="Helical" evidence="1">
    <location>
        <begin position="200"/>
        <end position="217"/>
    </location>
</feature>
<gene>
    <name evidence="2" type="ORF">C0187_05955</name>
</gene>
<keyword evidence="1" id="KW-0472">Membrane</keyword>
<sequence length="297" mass="34729">MKSIVYLVFSYLLYSLNLLYPQLAFLANLFIPLFFVLFFYDSDNTLSDKKKFLIFMISFFILSIYSYKVAINIFLMAGIPAISIYFRYIKNKIKLEPVIFAPLPAFIVTVFILLFVGEIRESFYKYILGNLDIVINSLKNIPNSEVNINPEQLIKRKEEFASIILYIIPAVSYVYISFMTLIAKRAILFKLGRFSEVFRVPFHMVWLLILGGFTFLSDRLEIKAISYNTFIIFTYLFFIQGSNLISIILTRKKLIWLRVIILILLLIHPYIIIAIAFIGLFDNWFNFASVAEDDQKN</sequence>
<feature type="transmembrane region" description="Helical" evidence="1">
    <location>
        <begin position="52"/>
        <end position="79"/>
    </location>
</feature>
<accession>A0A2J6WIA6</accession>
<keyword evidence="1" id="KW-1133">Transmembrane helix</keyword>
<dbReference type="Proteomes" id="UP000242881">
    <property type="component" value="Unassembled WGS sequence"/>
</dbReference>
<feature type="transmembrane region" description="Helical" evidence="1">
    <location>
        <begin position="163"/>
        <end position="188"/>
    </location>
</feature>
<feature type="transmembrane region" description="Helical" evidence="1">
    <location>
        <begin position="99"/>
        <end position="117"/>
    </location>
</feature>
<dbReference type="PANTHER" id="PTHR41324:SF1">
    <property type="entry name" value="DUF2232 DOMAIN-CONTAINING PROTEIN"/>
    <property type="match status" value="1"/>
</dbReference>
<feature type="transmembrane region" description="Helical" evidence="1">
    <location>
        <begin position="20"/>
        <end position="40"/>
    </location>
</feature>
<evidence type="ECO:0000313" key="2">
    <source>
        <dbReference type="EMBL" id="PMP70090.1"/>
    </source>
</evidence>
<evidence type="ECO:0000256" key="1">
    <source>
        <dbReference type="SAM" id="Phobius"/>
    </source>
</evidence>
<protein>
    <recommendedName>
        <fullName evidence="4">DUF2232 domain-containing protein</fullName>
    </recommendedName>
</protein>
<reference evidence="2 3" key="1">
    <citation type="submission" date="2018-01" db="EMBL/GenBank/DDBJ databases">
        <title>Metagenomic assembled genomes from two thermal pools in the Uzon Caldera, Kamchatka, Russia.</title>
        <authorList>
            <person name="Wilkins L."/>
            <person name="Ettinger C."/>
        </authorList>
    </citation>
    <scope>NUCLEOTIDE SEQUENCE [LARGE SCALE GENOMIC DNA]</scope>
    <source>
        <strain evidence="2">ZAV-05</strain>
    </source>
</reference>
<proteinExistence type="predicted"/>
<evidence type="ECO:0008006" key="4">
    <source>
        <dbReference type="Google" id="ProtNLM"/>
    </source>
</evidence>
<dbReference type="EMBL" id="PNIN01000058">
    <property type="protein sequence ID" value="PMP70090.1"/>
    <property type="molecule type" value="Genomic_DNA"/>
</dbReference>
<dbReference type="RefSeq" id="WP_424604857.1">
    <property type="nucleotide sequence ID" value="NZ_JBNAVA010000001.1"/>
</dbReference>
<evidence type="ECO:0000313" key="3">
    <source>
        <dbReference type="Proteomes" id="UP000242881"/>
    </source>
</evidence>
<dbReference type="Pfam" id="PF09991">
    <property type="entry name" value="DUF2232"/>
    <property type="match status" value="1"/>
</dbReference>
<feature type="transmembrane region" description="Helical" evidence="1">
    <location>
        <begin position="255"/>
        <end position="281"/>
    </location>
</feature>